<feature type="domain" description="Sulfatase N-terminal" evidence="3">
    <location>
        <begin position="6"/>
        <end position="339"/>
    </location>
</feature>
<accession>A0A0P1FCS4</accession>
<name>A0A0P1FCS4_9RHOB</name>
<dbReference type="Proteomes" id="UP000051086">
    <property type="component" value="Unassembled WGS sequence"/>
</dbReference>
<evidence type="ECO:0000313" key="7">
    <source>
        <dbReference type="Proteomes" id="UP000051887"/>
    </source>
</evidence>
<dbReference type="EMBL" id="CYSC01000032">
    <property type="protein sequence ID" value="CUH72507.1"/>
    <property type="molecule type" value="Genomic_DNA"/>
</dbReference>
<dbReference type="GO" id="GO:0046872">
    <property type="term" value="F:metal ion binding"/>
    <property type="evidence" value="ECO:0007669"/>
    <property type="project" value="UniProtKB-KW"/>
</dbReference>
<reference evidence="5 7" key="2">
    <citation type="submission" date="2015-09" db="EMBL/GenBank/DDBJ databases">
        <authorList>
            <consortium name="Swine Surveillance"/>
        </authorList>
    </citation>
    <scope>NUCLEOTIDE SEQUENCE [LARGE SCALE GENOMIC DNA]</scope>
    <source>
        <strain evidence="5 7">5120</strain>
    </source>
</reference>
<dbReference type="GO" id="GO:0005737">
    <property type="term" value="C:cytoplasm"/>
    <property type="evidence" value="ECO:0007669"/>
    <property type="project" value="TreeGrafter"/>
</dbReference>
<protein>
    <submittedName>
        <fullName evidence="5">Arylsulfatase</fullName>
        <ecNumber evidence="5">3.1.6.1</ecNumber>
    </submittedName>
</protein>
<dbReference type="PANTHER" id="PTHR45953:SF1">
    <property type="entry name" value="IDURONATE 2-SULFATASE"/>
    <property type="match status" value="1"/>
</dbReference>
<keyword evidence="1" id="KW-0479">Metal-binding</keyword>
<dbReference type="GO" id="GO:0004065">
    <property type="term" value="F:arylsulfatase activity"/>
    <property type="evidence" value="ECO:0007669"/>
    <property type="project" value="UniProtKB-EC"/>
</dbReference>
<dbReference type="EMBL" id="CYSB01000025">
    <property type="protein sequence ID" value="CUH66019.1"/>
    <property type="molecule type" value="Genomic_DNA"/>
</dbReference>
<gene>
    <name evidence="4" type="ORF">TL5118_01572</name>
    <name evidence="5" type="ORF">TL5120_02308</name>
</gene>
<dbReference type="InterPro" id="IPR017850">
    <property type="entry name" value="Alkaline_phosphatase_core_sf"/>
</dbReference>
<sequence>MAVQRPNIVYLMFDQAKASAMSFMGNTEIEMPYCDHLAASGWVFDQAYAAAPICTPSRASVHTGMFPQVHGATCHQNRVAYNLPQLAELLQDAGYYTAALGHYEPERNLSRGWHEQAPMHERGPLFDSWIAHIKSGRKDVAWSSGAIDCEAKDGNSALLTDRALRMLDQAEATGRPFFLHLAYDDPHPPYFVPHPYDTMYDPDSLTLPEAGDSADLPAWQAKARADVGTELGSEADFRKVLAVYYGMIRYIDDEMARLHKALSEKGLLENTWIILGSDHGDYTGEKGLFNKSESLYGCLLHVPMVIVPPAGAKEPGPRRIEDLVSTVDLFPTILDMAGITAPRNQGHSLLPWVRDGHEAPLRDAVFAQVGDYHGFIGTSWPSGMPKSGRHPSLTHAIRTKTRSYINDPDNGDEAYDLAADPKELRCLTNDGQPDLSAEFAALQDQLAAFVQECADLKEDLGVVDGDRGFVKGWE</sequence>
<dbReference type="RefSeq" id="WP_058243702.1">
    <property type="nucleotide sequence ID" value="NZ_CYSB01000025.1"/>
</dbReference>
<dbReference type="Pfam" id="PF00884">
    <property type="entry name" value="Sulfatase"/>
    <property type="match status" value="1"/>
</dbReference>
<evidence type="ECO:0000256" key="2">
    <source>
        <dbReference type="ARBA" id="ARBA00022801"/>
    </source>
</evidence>
<reference evidence="4 6" key="1">
    <citation type="submission" date="2015-09" db="EMBL/GenBank/DDBJ databases">
        <authorList>
            <person name="Rodrigo-Torres L."/>
            <person name="Arahal D.R."/>
        </authorList>
    </citation>
    <scope>NUCLEOTIDE SEQUENCE [LARGE SCALE GENOMIC DNA]</scope>
    <source>
        <strain evidence="4 6">CECT 5118</strain>
    </source>
</reference>
<proteinExistence type="predicted"/>
<evidence type="ECO:0000256" key="1">
    <source>
        <dbReference type="ARBA" id="ARBA00022723"/>
    </source>
</evidence>
<dbReference type="InterPro" id="IPR000917">
    <property type="entry name" value="Sulfatase_N"/>
</dbReference>
<dbReference type="Gene3D" id="3.40.720.10">
    <property type="entry name" value="Alkaline Phosphatase, subunit A"/>
    <property type="match status" value="1"/>
</dbReference>
<dbReference type="AlphaFoldDB" id="A0A0P1FCS4"/>
<evidence type="ECO:0000313" key="6">
    <source>
        <dbReference type="Proteomes" id="UP000051086"/>
    </source>
</evidence>
<dbReference type="Proteomes" id="UP000051887">
    <property type="component" value="Unassembled WGS sequence"/>
</dbReference>
<evidence type="ECO:0000259" key="3">
    <source>
        <dbReference type="Pfam" id="PF00884"/>
    </source>
</evidence>
<dbReference type="PANTHER" id="PTHR45953">
    <property type="entry name" value="IDURONATE 2-SULFATASE"/>
    <property type="match status" value="1"/>
</dbReference>
<dbReference type="OrthoDB" id="9795675at2"/>
<organism evidence="5 7">
    <name type="scientific">Thalassovita autumnalis</name>
    <dbReference type="NCBI Taxonomy" id="2072972"/>
    <lineage>
        <taxon>Bacteria</taxon>
        <taxon>Pseudomonadati</taxon>
        <taxon>Pseudomonadota</taxon>
        <taxon>Alphaproteobacteria</taxon>
        <taxon>Rhodobacterales</taxon>
        <taxon>Roseobacteraceae</taxon>
        <taxon>Thalassovita</taxon>
    </lineage>
</organism>
<evidence type="ECO:0000313" key="5">
    <source>
        <dbReference type="EMBL" id="CUH72507.1"/>
    </source>
</evidence>
<evidence type="ECO:0000313" key="4">
    <source>
        <dbReference type="EMBL" id="CUH66019.1"/>
    </source>
</evidence>
<dbReference type="EC" id="3.1.6.1" evidence="5"/>
<keyword evidence="6" id="KW-1185">Reference proteome</keyword>
<keyword evidence="2 5" id="KW-0378">Hydrolase</keyword>
<dbReference type="SUPFAM" id="SSF53649">
    <property type="entry name" value="Alkaline phosphatase-like"/>
    <property type="match status" value="1"/>
</dbReference>